<accession>A0AC35GII9</accession>
<dbReference type="Proteomes" id="UP000887580">
    <property type="component" value="Unplaced"/>
</dbReference>
<sequence length="132" mass="14741">MKKKRIFGAFYGQVIGDALGVTYEFMNAEETAAKISAVREKSGRTSEDSIIPMIGCEERLIEAGQFTDDTEMALSLARSIIAKKVFDKVDVAFSYSFWLCATQPSDSGMTTEQALQTEIFYDPSFYQFNALL</sequence>
<evidence type="ECO:0000313" key="1">
    <source>
        <dbReference type="Proteomes" id="UP000887580"/>
    </source>
</evidence>
<organism evidence="1 2">
    <name type="scientific">Panagrolaimus sp. PS1159</name>
    <dbReference type="NCBI Taxonomy" id="55785"/>
    <lineage>
        <taxon>Eukaryota</taxon>
        <taxon>Metazoa</taxon>
        <taxon>Ecdysozoa</taxon>
        <taxon>Nematoda</taxon>
        <taxon>Chromadorea</taxon>
        <taxon>Rhabditida</taxon>
        <taxon>Tylenchina</taxon>
        <taxon>Panagrolaimomorpha</taxon>
        <taxon>Panagrolaimoidea</taxon>
        <taxon>Panagrolaimidae</taxon>
        <taxon>Panagrolaimus</taxon>
    </lineage>
</organism>
<name>A0AC35GII9_9BILA</name>
<protein>
    <submittedName>
        <fullName evidence="2">ADP-ribosylglycohydrolase</fullName>
    </submittedName>
</protein>
<reference evidence="2" key="1">
    <citation type="submission" date="2022-11" db="UniProtKB">
        <authorList>
            <consortium name="WormBaseParasite"/>
        </authorList>
    </citation>
    <scope>IDENTIFICATION</scope>
</reference>
<evidence type="ECO:0000313" key="2">
    <source>
        <dbReference type="WBParaSite" id="PS1159_v2.g5367.t1"/>
    </source>
</evidence>
<proteinExistence type="predicted"/>
<dbReference type="WBParaSite" id="PS1159_v2.g5367.t1">
    <property type="protein sequence ID" value="PS1159_v2.g5367.t1"/>
    <property type="gene ID" value="PS1159_v2.g5367"/>
</dbReference>